<keyword evidence="4" id="KW-0413">Isomerase</keyword>
<dbReference type="AlphaFoldDB" id="A0A9W6CHM7"/>
<dbReference type="SUPFAM" id="SSF53254">
    <property type="entry name" value="Phosphoglycerate mutase-like"/>
    <property type="match status" value="1"/>
</dbReference>
<evidence type="ECO:0000256" key="3">
    <source>
        <dbReference type="ARBA" id="ARBA00023152"/>
    </source>
</evidence>
<evidence type="ECO:0000256" key="6">
    <source>
        <dbReference type="PIRSR" id="PIRSR613078-2"/>
    </source>
</evidence>
<evidence type="ECO:0000256" key="1">
    <source>
        <dbReference type="ARBA" id="ARBA00006717"/>
    </source>
</evidence>
<feature type="active site" description="Tele-phosphohistidine intermediate" evidence="5">
    <location>
        <position position="8"/>
    </location>
</feature>
<dbReference type="InterPro" id="IPR013078">
    <property type="entry name" value="His_Pase_superF_clade-1"/>
</dbReference>
<feature type="active site" description="Proton donor/acceptor" evidence="5">
    <location>
        <position position="81"/>
    </location>
</feature>
<dbReference type="GO" id="GO:0006096">
    <property type="term" value="P:glycolytic process"/>
    <property type="evidence" value="ECO:0007669"/>
    <property type="project" value="UniProtKB-KW"/>
</dbReference>
<comment type="similarity">
    <text evidence="1">Belongs to the phosphoglycerate mutase family. BPG-dependent PGAM subfamily.</text>
</comment>
<gene>
    <name evidence="8" type="primary">phoE</name>
    <name evidence="8" type="ORF">Selli2_28190</name>
</gene>
<reference evidence="8" key="2">
    <citation type="submission" date="2022-11" db="EMBL/GenBank/DDBJ databases">
        <title>Draft genome sequence of Sellimonas catena strain 18CBH55.</title>
        <authorList>
            <person name="Atsushi H."/>
            <person name="Moriya O."/>
            <person name="Mitsuo S."/>
        </authorList>
    </citation>
    <scope>NUCLEOTIDE SEQUENCE</scope>
    <source>
        <strain evidence="8">18CBH55</strain>
    </source>
</reference>
<dbReference type="EC" id="5.4.2.11" evidence="2"/>
<evidence type="ECO:0000256" key="2">
    <source>
        <dbReference type="ARBA" id="ARBA00012028"/>
    </source>
</evidence>
<reference evidence="8" key="3">
    <citation type="journal article" date="2023" name="Int. J. Syst. Evol. Microbiol.">
        <title>Sellimonas catena sp. nov., isolated from human faeces.</title>
        <authorList>
            <person name="Hisatomi A."/>
            <person name="Ohkuma M."/>
            <person name="Sakamoto M."/>
        </authorList>
    </citation>
    <scope>NUCLEOTIDE SEQUENCE</scope>
    <source>
        <strain evidence="8">18CBH55</strain>
    </source>
</reference>
<dbReference type="GO" id="GO:0004619">
    <property type="term" value="F:phosphoglycerate mutase activity"/>
    <property type="evidence" value="ECO:0007669"/>
    <property type="project" value="UniProtKB-EC"/>
</dbReference>
<dbReference type="InterPro" id="IPR005952">
    <property type="entry name" value="Phosphogly_mut1"/>
</dbReference>
<sequence>MRLYLIRHGETDWNKVKKLQGKSDIPLNAFGEHLAEETGEALSTVPFDVAYTSPLKRARRTAELVLGDRNVPILDEKRIEEMGFGIYEGLICKEEASEIPDPEFFHFFHAPEKYRPPKGGESFEDVLKRTGDFLEELRQDPARAGQTILIATHGAALCALLCHMKGADVKDFWGTGVHKNCAVTIVDVTPEEYRIVEEGKTYYTEEVKPW</sequence>
<comment type="caution">
    <text evidence="8">The sequence shown here is derived from an EMBL/GenBank/DDBJ whole genome shotgun (WGS) entry which is preliminary data.</text>
</comment>
<keyword evidence="3" id="KW-0324">Glycolysis</keyword>
<dbReference type="Pfam" id="PF00300">
    <property type="entry name" value="His_Phos_1"/>
    <property type="match status" value="1"/>
</dbReference>
<dbReference type="PANTHER" id="PTHR11931">
    <property type="entry name" value="PHOSPHOGLYCERATE MUTASE"/>
    <property type="match status" value="1"/>
</dbReference>
<reference evidence="8" key="1">
    <citation type="submission" date="2022-11" db="EMBL/GenBank/DDBJ databases">
        <title>Draft genome sequence of Sellimonas catena strain 18CBH55.</title>
        <authorList>
            <person name="Hisatomi A."/>
            <person name="Ohkuma M."/>
            <person name="Sakamoto M."/>
        </authorList>
    </citation>
    <scope>NUCLEOTIDE SEQUENCE</scope>
    <source>
        <strain evidence="8">18CBH55</strain>
    </source>
</reference>
<protein>
    <recommendedName>
        <fullName evidence="2">phosphoglycerate mutase (2,3-diphosphoglycerate-dependent)</fullName>
        <ecNumber evidence="2">5.4.2.11</ecNumber>
    </recommendedName>
</protein>
<accession>A0A9W6CHM7</accession>
<feature type="binding site" evidence="6">
    <location>
        <position position="57"/>
    </location>
    <ligand>
        <name>substrate</name>
    </ligand>
</feature>
<dbReference type="EMBL" id="BSCH01000020">
    <property type="protein sequence ID" value="GLG91392.1"/>
    <property type="molecule type" value="Genomic_DNA"/>
</dbReference>
<name>A0A9W6CHM7_9FIRM</name>
<evidence type="ECO:0000256" key="7">
    <source>
        <dbReference type="PIRSR" id="PIRSR613078-3"/>
    </source>
</evidence>
<dbReference type="RefSeq" id="WP_281845693.1">
    <property type="nucleotide sequence ID" value="NZ_BSCH01000020.1"/>
</dbReference>
<dbReference type="SMART" id="SM00855">
    <property type="entry name" value="PGAM"/>
    <property type="match status" value="1"/>
</dbReference>
<dbReference type="Gene3D" id="3.40.50.1240">
    <property type="entry name" value="Phosphoglycerate mutase-like"/>
    <property type="match status" value="1"/>
</dbReference>
<evidence type="ECO:0000313" key="8">
    <source>
        <dbReference type="EMBL" id="GLG91392.1"/>
    </source>
</evidence>
<evidence type="ECO:0000313" key="9">
    <source>
        <dbReference type="Proteomes" id="UP001145094"/>
    </source>
</evidence>
<dbReference type="InterPro" id="IPR001345">
    <property type="entry name" value="PG/BPGM_mutase_AS"/>
</dbReference>
<feature type="site" description="Transition state stabilizer" evidence="7">
    <location>
        <position position="153"/>
    </location>
</feature>
<dbReference type="PROSITE" id="PS00175">
    <property type="entry name" value="PG_MUTASE"/>
    <property type="match status" value="1"/>
</dbReference>
<dbReference type="InterPro" id="IPR029033">
    <property type="entry name" value="His_PPase_superfam"/>
</dbReference>
<dbReference type="Proteomes" id="UP001145094">
    <property type="component" value="Unassembled WGS sequence"/>
</dbReference>
<dbReference type="CDD" id="cd07067">
    <property type="entry name" value="HP_PGM_like"/>
    <property type="match status" value="1"/>
</dbReference>
<dbReference type="PIRSF" id="PIRSF000709">
    <property type="entry name" value="6PFK_2-Ptase"/>
    <property type="match status" value="1"/>
</dbReference>
<proteinExistence type="inferred from homology"/>
<feature type="binding site" evidence="6">
    <location>
        <begin position="7"/>
        <end position="14"/>
    </location>
    <ligand>
        <name>substrate</name>
    </ligand>
</feature>
<evidence type="ECO:0000256" key="5">
    <source>
        <dbReference type="PIRSR" id="PIRSR613078-1"/>
    </source>
</evidence>
<evidence type="ECO:0000256" key="4">
    <source>
        <dbReference type="ARBA" id="ARBA00023235"/>
    </source>
</evidence>
<organism evidence="8 9">
    <name type="scientific">Sellimonas catena</name>
    <dbReference type="NCBI Taxonomy" id="2994035"/>
    <lineage>
        <taxon>Bacteria</taxon>
        <taxon>Bacillati</taxon>
        <taxon>Bacillota</taxon>
        <taxon>Clostridia</taxon>
        <taxon>Lachnospirales</taxon>
        <taxon>Lachnospiraceae</taxon>
        <taxon>Sellimonas</taxon>
    </lineage>
</organism>